<evidence type="ECO:0000256" key="1">
    <source>
        <dbReference type="ARBA" id="ARBA00010364"/>
    </source>
</evidence>
<keyword evidence="4" id="KW-1185">Reference proteome</keyword>
<dbReference type="InterPro" id="IPR036591">
    <property type="entry name" value="YggU-like_sf"/>
</dbReference>
<dbReference type="HAMAP" id="MF_00634">
    <property type="entry name" value="UPF0235"/>
    <property type="match status" value="1"/>
</dbReference>
<name>A0A506UGH1_9HYPH</name>
<dbReference type="InterPro" id="IPR003746">
    <property type="entry name" value="DUF167"/>
</dbReference>
<dbReference type="RefSeq" id="WP_141149018.1">
    <property type="nucleotide sequence ID" value="NZ_VHLG01000004.1"/>
</dbReference>
<reference evidence="3 4" key="1">
    <citation type="submission" date="2019-06" db="EMBL/GenBank/DDBJ databases">
        <authorList>
            <person name="Li M."/>
        </authorList>
    </citation>
    <scope>NUCLEOTIDE SEQUENCE [LARGE SCALE GENOMIC DNA]</scope>
    <source>
        <strain evidence="3 4">BGMRC2036</strain>
    </source>
</reference>
<evidence type="ECO:0000313" key="3">
    <source>
        <dbReference type="EMBL" id="TPW31147.1"/>
    </source>
</evidence>
<proteinExistence type="inferred from homology"/>
<accession>A0A506UGH1</accession>
<dbReference type="Gene3D" id="3.30.1200.10">
    <property type="entry name" value="YggU-like"/>
    <property type="match status" value="1"/>
</dbReference>
<dbReference type="NCBIfam" id="TIGR00251">
    <property type="entry name" value="DUF167 family protein"/>
    <property type="match status" value="1"/>
</dbReference>
<protein>
    <recommendedName>
        <fullName evidence="2">UPF0235 protein FJU08_09320</fullName>
    </recommendedName>
</protein>
<dbReference type="OrthoDB" id="9801972at2"/>
<gene>
    <name evidence="3" type="ORF">FJU08_09320</name>
</gene>
<comment type="similarity">
    <text evidence="1 2">Belongs to the UPF0235 family.</text>
</comment>
<dbReference type="NCBIfam" id="NF002348">
    <property type="entry name" value="PRK01310.1"/>
    <property type="match status" value="1"/>
</dbReference>
<sequence>MNAITPAENHVDITIRLTPNGGRDELAGIREDAAGSAYLTARVTAVAEKGKANKALIALVAKRLGIAKSSISIISGETARMKKLRIAGDPEFLMEALNRATP</sequence>
<dbReference type="Pfam" id="PF02594">
    <property type="entry name" value="DUF167"/>
    <property type="match status" value="1"/>
</dbReference>
<evidence type="ECO:0000313" key="4">
    <source>
        <dbReference type="Proteomes" id="UP000318801"/>
    </source>
</evidence>
<comment type="caution">
    <text evidence="3">The sequence shown here is derived from an EMBL/GenBank/DDBJ whole genome shotgun (WGS) entry which is preliminary data.</text>
</comment>
<dbReference type="AlphaFoldDB" id="A0A506UGH1"/>
<organism evidence="3 4">
    <name type="scientific">Martelella alba</name>
    <dbReference type="NCBI Taxonomy" id="2590451"/>
    <lineage>
        <taxon>Bacteria</taxon>
        <taxon>Pseudomonadati</taxon>
        <taxon>Pseudomonadota</taxon>
        <taxon>Alphaproteobacteria</taxon>
        <taxon>Hyphomicrobiales</taxon>
        <taxon>Aurantimonadaceae</taxon>
        <taxon>Martelella</taxon>
    </lineage>
</organism>
<dbReference type="Proteomes" id="UP000318801">
    <property type="component" value="Unassembled WGS sequence"/>
</dbReference>
<dbReference type="SUPFAM" id="SSF69786">
    <property type="entry name" value="YggU-like"/>
    <property type="match status" value="1"/>
</dbReference>
<dbReference type="EMBL" id="VHLG01000004">
    <property type="protein sequence ID" value="TPW31147.1"/>
    <property type="molecule type" value="Genomic_DNA"/>
</dbReference>
<evidence type="ECO:0000256" key="2">
    <source>
        <dbReference type="HAMAP-Rule" id="MF_00634"/>
    </source>
</evidence>
<dbReference type="SMART" id="SM01152">
    <property type="entry name" value="DUF167"/>
    <property type="match status" value="1"/>
</dbReference>